<sequence length="141" mass="17527">MKLFASFIFFRHRNGQQKKINNSRNTPRRSILEQLHFVFRDMIKLLRLLFERNFISSCLFQQILQQKISEPQQYMIWLIYLTQTNLQMLNIDLLLKKLFKFISHLLLKEFNICLWLFNIFELIIFHIENQEIMRFKIFIFY</sequence>
<evidence type="ECO:0000313" key="1">
    <source>
        <dbReference type="EMBL" id="CAK82916.1"/>
    </source>
</evidence>
<gene>
    <name evidence="1" type="ORF">GSPATT00017273001</name>
</gene>
<keyword evidence="2" id="KW-1185">Reference proteome</keyword>
<dbReference type="GeneID" id="5036098"/>
<proteinExistence type="predicted"/>
<dbReference type="InParanoid" id="A0DIP9"/>
<organism evidence="1 2">
    <name type="scientific">Paramecium tetraurelia</name>
    <dbReference type="NCBI Taxonomy" id="5888"/>
    <lineage>
        <taxon>Eukaryota</taxon>
        <taxon>Sar</taxon>
        <taxon>Alveolata</taxon>
        <taxon>Ciliophora</taxon>
        <taxon>Intramacronucleata</taxon>
        <taxon>Oligohymenophorea</taxon>
        <taxon>Peniculida</taxon>
        <taxon>Parameciidae</taxon>
        <taxon>Paramecium</taxon>
    </lineage>
</organism>
<accession>A0DIP9</accession>
<name>A0DIP9_PARTE</name>
<dbReference type="RefSeq" id="XP_001450313.1">
    <property type="nucleotide sequence ID" value="XM_001450276.2"/>
</dbReference>
<evidence type="ECO:0008006" key="3">
    <source>
        <dbReference type="Google" id="ProtNLM"/>
    </source>
</evidence>
<dbReference type="EMBL" id="CT868452">
    <property type="protein sequence ID" value="CAK82916.1"/>
    <property type="molecule type" value="Genomic_DNA"/>
</dbReference>
<reference evidence="1 2" key="1">
    <citation type="journal article" date="2006" name="Nature">
        <title>Global trends of whole-genome duplications revealed by the ciliate Paramecium tetraurelia.</title>
        <authorList>
            <consortium name="Genoscope"/>
            <person name="Aury J.-M."/>
            <person name="Jaillon O."/>
            <person name="Duret L."/>
            <person name="Noel B."/>
            <person name="Jubin C."/>
            <person name="Porcel B.M."/>
            <person name="Segurens B."/>
            <person name="Daubin V."/>
            <person name="Anthouard V."/>
            <person name="Aiach N."/>
            <person name="Arnaiz O."/>
            <person name="Billaut A."/>
            <person name="Beisson J."/>
            <person name="Blanc I."/>
            <person name="Bouhouche K."/>
            <person name="Camara F."/>
            <person name="Duharcourt S."/>
            <person name="Guigo R."/>
            <person name="Gogendeau D."/>
            <person name="Katinka M."/>
            <person name="Keller A.-M."/>
            <person name="Kissmehl R."/>
            <person name="Klotz C."/>
            <person name="Koll F."/>
            <person name="Le Moue A."/>
            <person name="Lepere C."/>
            <person name="Malinsky S."/>
            <person name="Nowacki M."/>
            <person name="Nowak J.K."/>
            <person name="Plattner H."/>
            <person name="Poulain J."/>
            <person name="Ruiz F."/>
            <person name="Serrano V."/>
            <person name="Zagulski M."/>
            <person name="Dessen P."/>
            <person name="Betermier M."/>
            <person name="Weissenbach J."/>
            <person name="Scarpelli C."/>
            <person name="Schachter V."/>
            <person name="Sperling L."/>
            <person name="Meyer E."/>
            <person name="Cohen J."/>
            <person name="Wincker P."/>
        </authorList>
    </citation>
    <scope>NUCLEOTIDE SEQUENCE [LARGE SCALE GENOMIC DNA]</scope>
    <source>
        <strain evidence="1 2">Stock d4-2</strain>
    </source>
</reference>
<evidence type="ECO:0000313" key="2">
    <source>
        <dbReference type="Proteomes" id="UP000000600"/>
    </source>
</evidence>
<protein>
    <recommendedName>
        <fullName evidence="3">Transmembrane protein</fullName>
    </recommendedName>
</protein>
<dbReference type="AlphaFoldDB" id="A0DIP9"/>
<dbReference type="HOGENOM" id="CLU_1829105_0_0_1"/>
<dbReference type="Proteomes" id="UP000000600">
    <property type="component" value="Unassembled WGS sequence"/>
</dbReference>
<dbReference type="KEGG" id="ptm:GSPATT00017273001"/>